<dbReference type="PANTHER" id="PTHR10094:SF25">
    <property type="entry name" value="SCP2 STEROL-BINDING DOMAIN-CONTAINING PROTEIN 1"/>
    <property type="match status" value="1"/>
</dbReference>
<evidence type="ECO:0000313" key="2">
    <source>
        <dbReference type="EMBL" id="PWN32164.1"/>
    </source>
</evidence>
<protein>
    <recommendedName>
        <fullName evidence="1">SCP2 domain-containing protein</fullName>
    </recommendedName>
</protein>
<gene>
    <name evidence="2" type="ORF">FA14DRAFT_192416</name>
</gene>
<dbReference type="AlphaFoldDB" id="A0A316V4I2"/>
<dbReference type="RefSeq" id="XP_025352466.1">
    <property type="nucleotide sequence ID" value="XM_025501934.1"/>
</dbReference>
<dbReference type="STRING" id="1280837.A0A316V4I2"/>
<dbReference type="PANTHER" id="PTHR10094">
    <property type="entry name" value="STEROL CARRIER PROTEIN 2 SCP-2 FAMILY PROTEIN"/>
    <property type="match status" value="1"/>
</dbReference>
<sequence length="218" mass="23782">MTSKLEDRMRAQALRALDDASDLNVEGFESSRVFALTRQVIDNPPAGSPVSRKRLLRRVGAIILFIVHPTQPLDPSNPRTRPTKTISGGGIRPAYWYLDLKKSGKIGKGQPPATILGRKRKADVVIECIDRDLVDIAAGRTFASKIYNTGRMKIKGSLDSALSIADLFNHERAKIYGTVTAESTVEGDLVASPQGREHGDEYSDGMPAPVTVDIKSKL</sequence>
<dbReference type="SUPFAM" id="SSF55718">
    <property type="entry name" value="SCP-like"/>
    <property type="match status" value="1"/>
</dbReference>
<dbReference type="GeneID" id="37023715"/>
<dbReference type="GO" id="GO:0005829">
    <property type="term" value="C:cytosol"/>
    <property type="evidence" value="ECO:0007669"/>
    <property type="project" value="TreeGrafter"/>
</dbReference>
<reference evidence="2 3" key="1">
    <citation type="journal article" date="2018" name="Mol. Biol. Evol.">
        <title>Broad Genomic Sampling Reveals a Smut Pathogenic Ancestry of the Fungal Clade Ustilaginomycotina.</title>
        <authorList>
            <person name="Kijpornyongpan T."/>
            <person name="Mondo S.J."/>
            <person name="Barry K."/>
            <person name="Sandor L."/>
            <person name="Lee J."/>
            <person name="Lipzen A."/>
            <person name="Pangilinan J."/>
            <person name="LaButti K."/>
            <person name="Hainaut M."/>
            <person name="Henrissat B."/>
            <person name="Grigoriev I.V."/>
            <person name="Spatafora J.W."/>
            <person name="Aime M.C."/>
        </authorList>
    </citation>
    <scope>NUCLEOTIDE SEQUENCE [LARGE SCALE GENOMIC DNA]</scope>
    <source>
        <strain evidence="2 3">MCA 3882</strain>
    </source>
</reference>
<proteinExistence type="predicted"/>
<dbReference type="InParanoid" id="A0A316V4I2"/>
<dbReference type="InterPro" id="IPR003033">
    <property type="entry name" value="SCP2_sterol-bd_dom"/>
</dbReference>
<evidence type="ECO:0000259" key="1">
    <source>
        <dbReference type="Pfam" id="PF02036"/>
    </source>
</evidence>
<evidence type="ECO:0000313" key="3">
    <source>
        <dbReference type="Proteomes" id="UP000245771"/>
    </source>
</evidence>
<accession>A0A316V4I2</accession>
<feature type="domain" description="SCP2" evidence="1">
    <location>
        <begin position="95"/>
        <end position="168"/>
    </location>
</feature>
<keyword evidence="3" id="KW-1185">Reference proteome</keyword>
<organism evidence="2 3">
    <name type="scientific">Meira miltonrushii</name>
    <dbReference type="NCBI Taxonomy" id="1280837"/>
    <lineage>
        <taxon>Eukaryota</taxon>
        <taxon>Fungi</taxon>
        <taxon>Dikarya</taxon>
        <taxon>Basidiomycota</taxon>
        <taxon>Ustilaginomycotina</taxon>
        <taxon>Exobasidiomycetes</taxon>
        <taxon>Exobasidiales</taxon>
        <taxon>Brachybasidiaceae</taxon>
        <taxon>Meira</taxon>
    </lineage>
</organism>
<dbReference type="InterPro" id="IPR036527">
    <property type="entry name" value="SCP2_sterol-bd_dom_sf"/>
</dbReference>
<dbReference type="OrthoDB" id="10265837at2759"/>
<dbReference type="Proteomes" id="UP000245771">
    <property type="component" value="Unassembled WGS sequence"/>
</dbReference>
<dbReference type="Gene3D" id="3.30.1050.10">
    <property type="entry name" value="SCP2 sterol-binding domain"/>
    <property type="match status" value="1"/>
</dbReference>
<dbReference type="Pfam" id="PF02036">
    <property type="entry name" value="SCP2"/>
    <property type="match status" value="1"/>
</dbReference>
<name>A0A316V4I2_9BASI</name>
<dbReference type="EMBL" id="KZ819606">
    <property type="protein sequence ID" value="PWN32164.1"/>
    <property type="molecule type" value="Genomic_DNA"/>
</dbReference>